<comment type="catalytic activity">
    <reaction evidence="6">
        <text>O-phospho-L-tyrosyl-[protein] + H2O = L-tyrosyl-[protein] + phosphate</text>
        <dbReference type="Rhea" id="RHEA:10684"/>
        <dbReference type="Rhea" id="RHEA-COMP:10136"/>
        <dbReference type="Rhea" id="RHEA-COMP:20101"/>
        <dbReference type="ChEBI" id="CHEBI:15377"/>
        <dbReference type="ChEBI" id="CHEBI:43474"/>
        <dbReference type="ChEBI" id="CHEBI:46858"/>
        <dbReference type="ChEBI" id="CHEBI:61978"/>
        <dbReference type="EC" id="3.1.3.48"/>
    </reaction>
</comment>
<protein>
    <recommendedName>
        <fullName evidence="6">M-phase inducer phosphatase</fullName>
        <ecNumber evidence="6">3.1.3.48</ecNumber>
    </recommendedName>
</protein>
<reference evidence="9 10" key="1">
    <citation type="submission" date="2023-08" db="EMBL/GenBank/DDBJ databases">
        <title>Black Yeasts Isolated from many extreme environments.</title>
        <authorList>
            <person name="Coleine C."/>
            <person name="Stajich J.E."/>
            <person name="Selbmann L."/>
        </authorList>
    </citation>
    <scope>NUCLEOTIDE SEQUENCE [LARGE SCALE GENOMIC DNA]</scope>
    <source>
        <strain evidence="9 10">CCFEE 5885</strain>
    </source>
</reference>
<keyword evidence="5 6" id="KW-0131">Cell cycle</keyword>
<comment type="caution">
    <text evidence="9">The sequence shown here is derived from an EMBL/GenBank/DDBJ whole genome shotgun (WGS) entry which is preliminary data.</text>
</comment>
<dbReference type="GO" id="GO:0004725">
    <property type="term" value="F:protein tyrosine phosphatase activity"/>
    <property type="evidence" value="ECO:0007669"/>
    <property type="project" value="UniProtKB-EC"/>
</dbReference>
<keyword evidence="4 6" id="KW-0904">Protein phosphatase</keyword>
<evidence type="ECO:0000259" key="8">
    <source>
        <dbReference type="PROSITE" id="PS50206"/>
    </source>
</evidence>
<evidence type="ECO:0000256" key="5">
    <source>
        <dbReference type="ARBA" id="ARBA00023306"/>
    </source>
</evidence>
<feature type="region of interest" description="Disordered" evidence="7">
    <location>
        <begin position="267"/>
        <end position="290"/>
    </location>
</feature>
<dbReference type="PROSITE" id="PS50206">
    <property type="entry name" value="RHODANESE_3"/>
    <property type="match status" value="1"/>
</dbReference>
<keyword evidence="3 6" id="KW-0378">Hydrolase</keyword>
<dbReference type="InterPro" id="IPR001763">
    <property type="entry name" value="Rhodanese-like_dom"/>
</dbReference>
<evidence type="ECO:0000256" key="4">
    <source>
        <dbReference type="ARBA" id="ARBA00022912"/>
    </source>
</evidence>
<dbReference type="Proteomes" id="UP001345013">
    <property type="component" value="Unassembled WGS sequence"/>
</dbReference>
<dbReference type="EMBL" id="JAVRRG010000072">
    <property type="protein sequence ID" value="KAK5089714.1"/>
    <property type="molecule type" value="Genomic_DNA"/>
</dbReference>
<accession>A0ABR0K8C6</accession>
<dbReference type="Pfam" id="PF00581">
    <property type="entry name" value="Rhodanese"/>
    <property type="match status" value="1"/>
</dbReference>
<feature type="region of interest" description="Disordered" evidence="7">
    <location>
        <begin position="154"/>
        <end position="219"/>
    </location>
</feature>
<organism evidence="9 10">
    <name type="scientific">Lithohypha guttulata</name>
    <dbReference type="NCBI Taxonomy" id="1690604"/>
    <lineage>
        <taxon>Eukaryota</taxon>
        <taxon>Fungi</taxon>
        <taxon>Dikarya</taxon>
        <taxon>Ascomycota</taxon>
        <taxon>Pezizomycotina</taxon>
        <taxon>Eurotiomycetes</taxon>
        <taxon>Chaetothyriomycetidae</taxon>
        <taxon>Chaetothyriales</taxon>
        <taxon>Trichomeriaceae</taxon>
        <taxon>Lithohypha</taxon>
    </lineage>
</organism>
<proteinExistence type="inferred from homology"/>
<dbReference type="SMART" id="SM00450">
    <property type="entry name" value="RHOD"/>
    <property type="match status" value="1"/>
</dbReference>
<evidence type="ECO:0000313" key="10">
    <source>
        <dbReference type="Proteomes" id="UP001345013"/>
    </source>
</evidence>
<dbReference type="SUPFAM" id="SSF52821">
    <property type="entry name" value="Rhodanese/Cell cycle control phosphatase"/>
    <property type="match status" value="1"/>
</dbReference>
<keyword evidence="6" id="KW-0498">Mitosis</keyword>
<dbReference type="PRINTS" id="PR00716">
    <property type="entry name" value="MPIPHPHTASE"/>
</dbReference>
<sequence>MTTTMMIEASSPLASMQPPMFMSRCGFGQQSLSYASFARANFGPESFNFKDLSMMRRREPDYFNMPPPVRGSSPTASLAADLSQNMNIDRSSPQYPTPRRSLFGGNMFTTCNVPLTTPPVTSSSPAPIMDCMEMSPLPHKPARPAFDMGLRSPTPEHTPMEPIFSDDCLTPRSSSPPPIQDFSLQIPQERRRSNPLRPGLTKTKGFSTTSIPTRPNPEAQLPAFKFGAAAPRSNPPSSLTLSEIFEASSPVSDRTVSPVARPVLPAARPRQPFNLGNNSRSASPFCQHSRKMSNPLVRPRKQFRRSLSMFEHPDEVMRQEKAASTDCLPSIADVEAPHQPYLPHFFSGNQTCDLPRISKETMIDILDGKFDDIYEKRVVIDCRFEYEYKGGHIDGAVNFNDKEQLAAQLFEHEQPGKALLIFHCEYSAHRAPLMAKHIRNKDRTVNAECYPQLIYPEAYILDGGYSGFYEQYSQRCFPQNYVEMDAKEHADACELGMGKVKQQQRAKLVRAQTFAFGQHSPSMDSSPTAMYRSRADDVDMDLDFTPVPARPSFNALQIGRSQRMFSY</sequence>
<evidence type="ECO:0000256" key="1">
    <source>
        <dbReference type="ARBA" id="ARBA00011065"/>
    </source>
</evidence>
<evidence type="ECO:0000256" key="7">
    <source>
        <dbReference type="SAM" id="MobiDB-lite"/>
    </source>
</evidence>
<feature type="domain" description="Rhodanese" evidence="8">
    <location>
        <begin position="373"/>
        <end position="477"/>
    </location>
</feature>
<dbReference type="InterPro" id="IPR000751">
    <property type="entry name" value="MPI_Phosphatase"/>
</dbReference>
<keyword evidence="10" id="KW-1185">Reference proteome</keyword>
<evidence type="ECO:0000256" key="6">
    <source>
        <dbReference type="RuleBase" id="RU368028"/>
    </source>
</evidence>
<dbReference type="CDD" id="cd01530">
    <property type="entry name" value="Cdc25"/>
    <property type="match status" value="1"/>
</dbReference>
<dbReference type="PANTHER" id="PTHR10828:SF17">
    <property type="entry name" value="PROTEIN-TYROSINE-PHOSPHATASE"/>
    <property type="match status" value="1"/>
</dbReference>
<comment type="function">
    <text evidence="6">Tyrosine protein phosphatase which functions as a dosage-dependent inducer of mitotic progression.</text>
</comment>
<feature type="compositionally biased region" description="Polar residues" evidence="7">
    <location>
        <begin position="274"/>
        <end position="286"/>
    </location>
</feature>
<dbReference type="Gene3D" id="3.40.250.10">
    <property type="entry name" value="Rhodanese-like domain"/>
    <property type="match status" value="1"/>
</dbReference>
<feature type="compositionally biased region" description="Polar residues" evidence="7">
    <location>
        <begin position="204"/>
        <end position="213"/>
    </location>
</feature>
<comment type="similarity">
    <text evidence="1 6">Belongs to the MPI phosphatase family.</text>
</comment>
<keyword evidence="2 6" id="KW-0132">Cell division</keyword>
<dbReference type="EC" id="3.1.3.48" evidence="6"/>
<name>A0ABR0K8C6_9EURO</name>
<dbReference type="InterPro" id="IPR036873">
    <property type="entry name" value="Rhodanese-like_dom_sf"/>
</dbReference>
<evidence type="ECO:0000256" key="2">
    <source>
        <dbReference type="ARBA" id="ARBA00022618"/>
    </source>
</evidence>
<evidence type="ECO:0000256" key="3">
    <source>
        <dbReference type="ARBA" id="ARBA00022801"/>
    </source>
</evidence>
<evidence type="ECO:0000313" key="9">
    <source>
        <dbReference type="EMBL" id="KAK5089714.1"/>
    </source>
</evidence>
<gene>
    <name evidence="9" type="primary">MIH1</name>
    <name evidence="9" type="ORF">LTR24_005983</name>
</gene>
<dbReference type="PANTHER" id="PTHR10828">
    <property type="entry name" value="M-PHASE INDUCER PHOSPHATASE DUAL SPECIFICITY PHOSPHATASE CDC25"/>
    <property type="match status" value="1"/>
</dbReference>